<comment type="caution">
    <text evidence="1">The sequence shown here is derived from an EMBL/GenBank/DDBJ whole genome shotgun (WGS) entry which is preliminary data.</text>
</comment>
<proteinExistence type="predicted"/>
<evidence type="ECO:0000313" key="2">
    <source>
        <dbReference type="Proteomes" id="UP000239203"/>
    </source>
</evidence>
<evidence type="ECO:0000313" key="1">
    <source>
        <dbReference type="EMBL" id="PPK65845.1"/>
    </source>
</evidence>
<gene>
    <name evidence="1" type="ORF">CLV40_112107</name>
</gene>
<sequence length="71" mass="7909">MRQYTDALWIFDENSFLALRILEDEIDCGPVWKYDKGSIADAVSALLTLPEPGERLAPSLVLRSSGLWTPG</sequence>
<accession>A0A2S6GKW0</accession>
<protein>
    <submittedName>
        <fullName evidence="1">Uncharacterized protein</fullName>
    </submittedName>
</protein>
<organism evidence="1 2">
    <name type="scientific">Actinokineospora auranticolor</name>
    <dbReference type="NCBI Taxonomy" id="155976"/>
    <lineage>
        <taxon>Bacteria</taxon>
        <taxon>Bacillati</taxon>
        <taxon>Actinomycetota</taxon>
        <taxon>Actinomycetes</taxon>
        <taxon>Pseudonocardiales</taxon>
        <taxon>Pseudonocardiaceae</taxon>
        <taxon>Actinokineospora</taxon>
    </lineage>
</organism>
<name>A0A2S6GKW0_9PSEU</name>
<reference evidence="1 2" key="1">
    <citation type="submission" date="2018-02" db="EMBL/GenBank/DDBJ databases">
        <title>Genomic Encyclopedia of Archaeal and Bacterial Type Strains, Phase II (KMG-II): from individual species to whole genera.</title>
        <authorList>
            <person name="Goeker M."/>
        </authorList>
    </citation>
    <scope>NUCLEOTIDE SEQUENCE [LARGE SCALE GENOMIC DNA]</scope>
    <source>
        <strain evidence="1 2">YU 961-1</strain>
    </source>
</reference>
<dbReference type="AlphaFoldDB" id="A0A2S6GKW0"/>
<keyword evidence="2" id="KW-1185">Reference proteome</keyword>
<dbReference type="Proteomes" id="UP000239203">
    <property type="component" value="Unassembled WGS sequence"/>
</dbReference>
<dbReference type="EMBL" id="PTIX01000012">
    <property type="protein sequence ID" value="PPK65845.1"/>
    <property type="molecule type" value="Genomic_DNA"/>
</dbReference>